<evidence type="ECO:0000259" key="2">
    <source>
        <dbReference type="PROSITE" id="PS51029"/>
    </source>
</evidence>
<proteinExistence type="predicted"/>
<dbReference type="Proteomes" id="UP001652582">
    <property type="component" value="Chromosome 17"/>
</dbReference>
<evidence type="ECO:0000313" key="5">
    <source>
        <dbReference type="RefSeq" id="XP_023941175.2"/>
    </source>
</evidence>
<reference evidence="5" key="1">
    <citation type="submission" date="2025-08" db="UniProtKB">
        <authorList>
            <consortium name="RefSeq"/>
        </authorList>
    </citation>
    <scope>IDENTIFICATION</scope>
</reference>
<evidence type="ECO:0000256" key="1">
    <source>
        <dbReference type="PROSITE-ProRule" id="PRU00371"/>
    </source>
</evidence>
<keyword evidence="4" id="KW-1185">Reference proteome</keyword>
<dbReference type="InterPro" id="IPR004210">
    <property type="entry name" value="BESS_motif"/>
</dbReference>
<dbReference type="GeneID" id="112048054"/>
<feature type="domain" description="MADF" evidence="2">
    <location>
        <begin position="8"/>
        <end position="92"/>
    </location>
</feature>
<feature type="domain" description="BESS" evidence="3">
    <location>
        <begin position="164"/>
        <end position="203"/>
    </location>
</feature>
<dbReference type="GO" id="GO:0005667">
    <property type="term" value="C:transcription regulator complex"/>
    <property type="evidence" value="ECO:0007669"/>
    <property type="project" value="TreeGrafter"/>
</dbReference>
<comment type="subcellular location">
    <subcellularLocation>
        <location evidence="1">Nucleus</location>
    </subcellularLocation>
</comment>
<dbReference type="SMART" id="SM00595">
    <property type="entry name" value="MADF"/>
    <property type="match status" value="1"/>
</dbReference>
<dbReference type="AlphaFoldDB" id="A0A6J1N017"/>
<dbReference type="PANTHER" id="PTHR12243:SF60">
    <property type="entry name" value="SI:CH211-15D5.12-RELATED"/>
    <property type="match status" value="1"/>
</dbReference>
<dbReference type="GO" id="GO:0006357">
    <property type="term" value="P:regulation of transcription by RNA polymerase II"/>
    <property type="evidence" value="ECO:0007669"/>
    <property type="project" value="TreeGrafter"/>
</dbReference>
<gene>
    <name evidence="5" type="primary">LOC112048054</name>
</gene>
<dbReference type="InterPro" id="IPR006578">
    <property type="entry name" value="MADF-dom"/>
</dbReference>
<dbReference type="Pfam" id="PF10545">
    <property type="entry name" value="MADF_DNA_bdg"/>
    <property type="match status" value="1"/>
</dbReference>
<evidence type="ECO:0000313" key="4">
    <source>
        <dbReference type="Proteomes" id="UP001652582"/>
    </source>
</evidence>
<dbReference type="GO" id="GO:0003677">
    <property type="term" value="F:DNA binding"/>
    <property type="evidence" value="ECO:0007669"/>
    <property type="project" value="InterPro"/>
</dbReference>
<dbReference type="PROSITE" id="PS51029">
    <property type="entry name" value="MADF"/>
    <property type="match status" value="1"/>
</dbReference>
<dbReference type="PROSITE" id="PS51031">
    <property type="entry name" value="BESS"/>
    <property type="match status" value="1"/>
</dbReference>
<sequence>MDMDKNLLLVKMVQKFPCLYKSDSIEYSSRVCTEKAWREVSKEIKISVIECKEKWKNLRYGLLRSLRPTRDGSAKKKYYLHDEMEFLIPYVGTSTKTKKRIANYTEVEELEEFKNEHEDTYENDIDRFDISHDVESNSVIDEDPLRKRVRKDYGEHEKSSNKFEDSRRMFLLSLLPEIADFSENQMKMFRRKIFGLLDEINDMEINFSIIKSEPL</sequence>
<accession>A0A6J1N017</accession>
<keyword evidence="1" id="KW-0539">Nucleus</keyword>
<dbReference type="PANTHER" id="PTHR12243">
    <property type="entry name" value="MADF DOMAIN TRANSCRIPTION FACTOR"/>
    <property type="match status" value="1"/>
</dbReference>
<dbReference type="GO" id="GO:0005634">
    <property type="term" value="C:nucleus"/>
    <property type="evidence" value="ECO:0007669"/>
    <property type="project" value="UniProtKB-SubCell"/>
</dbReference>
<dbReference type="RefSeq" id="XP_023941175.2">
    <property type="nucleotide sequence ID" value="XM_024085407.2"/>
</dbReference>
<evidence type="ECO:0000259" key="3">
    <source>
        <dbReference type="PROSITE" id="PS51031"/>
    </source>
</evidence>
<protein>
    <submittedName>
        <fullName evidence="5">Uncharacterized protein LOC112048054</fullName>
    </submittedName>
</protein>
<name>A0A6J1N017_BICAN</name>
<organism evidence="4 5">
    <name type="scientific">Bicyclus anynana</name>
    <name type="common">Squinting bush brown butterfly</name>
    <dbReference type="NCBI Taxonomy" id="110368"/>
    <lineage>
        <taxon>Eukaryota</taxon>
        <taxon>Metazoa</taxon>
        <taxon>Ecdysozoa</taxon>
        <taxon>Arthropoda</taxon>
        <taxon>Hexapoda</taxon>
        <taxon>Insecta</taxon>
        <taxon>Pterygota</taxon>
        <taxon>Neoptera</taxon>
        <taxon>Endopterygota</taxon>
        <taxon>Lepidoptera</taxon>
        <taxon>Glossata</taxon>
        <taxon>Ditrysia</taxon>
        <taxon>Papilionoidea</taxon>
        <taxon>Nymphalidae</taxon>
        <taxon>Satyrinae</taxon>
        <taxon>Satyrini</taxon>
        <taxon>Mycalesina</taxon>
        <taxon>Bicyclus</taxon>
    </lineage>
</organism>
<dbReference type="OrthoDB" id="6147983at2759"/>
<dbReference type="KEGG" id="bany:112048054"/>
<dbReference type="InterPro" id="IPR039353">
    <property type="entry name" value="TF_Adf1"/>
</dbReference>